<feature type="transmembrane region" description="Helical" evidence="7">
    <location>
        <begin position="188"/>
        <end position="210"/>
    </location>
</feature>
<dbReference type="Gene3D" id="1.20.1560.10">
    <property type="entry name" value="ABC transporter type 1, transmembrane domain"/>
    <property type="match status" value="1"/>
</dbReference>
<keyword evidence="4 10" id="KW-0067">ATP-binding</keyword>
<comment type="subcellular location">
    <subcellularLocation>
        <location evidence="1">Cell membrane</location>
        <topology evidence="1">Multi-pass membrane protein</topology>
    </subcellularLocation>
</comment>
<feature type="domain" description="ABC transporter" evidence="8">
    <location>
        <begin position="471"/>
        <end position="706"/>
    </location>
</feature>
<evidence type="ECO:0000256" key="7">
    <source>
        <dbReference type="SAM" id="Phobius"/>
    </source>
</evidence>
<evidence type="ECO:0000313" key="10">
    <source>
        <dbReference type="EMBL" id="PPK64007.1"/>
    </source>
</evidence>
<keyword evidence="3" id="KW-0547">Nucleotide-binding</keyword>
<dbReference type="AlphaFoldDB" id="A0A2S6GFK3"/>
<dbReference type="SUPFAM" id="SSF52540">
    <property type="entry name" value="P-loop containing nucleoside triphosphate hydrolases"/>
    <property type="match status" value="1"/>
</dbReference>
<evidence type="ECO:0000256" key="4">
    <source>
        <dbReference type="ARBA" id="ARBA00022840"/>
    </source>
</evidence>
<dbReference type="Proteomes" id="UP000238071">
    <property type="component" value="Unassembled WGS sequence"/>
</dbReference>
<keyword evidence="2 7" id="KW-0812">Transmembrane</keyword>
<gene>
    <name evidence="10" type="ORF">B0F88_12920</name>
</gene>
<protein>
    <submittedName>
        <fullName evidence="10">ATP-binding cassette subfamily C protein LapB</fullName>
    </submittedName>
</protein>
<name>A0A2S6GFK3_9GAMM</name>
<reference evidence="10 11" key="1">
    <citation type="submission" date="2018-02" db="EMBL/GenBank/DDBJ databases">
        <title>Subsurface microbial communities from deep shales in Ohio and West Virginia, USA.</title>
        <authorList>
            <person name="Wrighton K."/>
        </authorList>
    </citation>
    <scope>NUCLEOTIDE SEQUENCE [LARGE SCALE GENOMIC DNA]</scope>
    <source>
        <strain evidence="10 11">OWC-G53F</strain>
    </source>
</reference>
<dbReference type="InterPro" id="IPR003439">
    <property type="entry name" value="ABC_transporter-like_ATP-bd"/>
</dbReference>
<evidence type="ECO:0000256" key="1">
    <source>
        <dbReference type="ARBA" id="ARBA00004651"/>
    </source>
</evidence>
<dbReference type="GO" id="GO:0005886">
    <property type="term" value="C:plasma membrane"/>
    <property type="evidence" value="ECO:0007669"/>
    <property type="project" value="UniProtKB-SubCell"/>
</dbReference>
<evidence type="ECO:0000256" key="6">
    <source>
        <dbReference type="ARBA" id="ARBA00023136"/>
    </source>
</evidence>
<dbReference type="Gene3D" id="3.40.50.300">
    <property type="entry name" value="P-loop containing nucleotide triphosphate hydrolases"/>
    <property type="match status" value="1"/>
</dbReference>
<dbReference type="GO" id="GO:0016887">
    <property type="term" value="F:ATP hydrolysis activity"/>
    <property type="evidence" value="ECO:0007669"/>
    <property type="project" value="InterPro"/>
</dbReference>
<dbReference type="EMBL" id="PTIY01000029">
    <property type="protein sequence ID" value="PPK64007.1"/>
    <property type="molecule type" value="Genomic_DNA"/>
</dbReference>
<evidence type="ECO:0000259" key="9">
    <source>
        <dbReference type="PROSITE" id="PS50929"/>
    </source>
</evidence>
<proteinExistence type="predicted"/>
<dbReference type="Pfam" id="PF00664">
    <property type="entry name" value="ABC_membrane"/>
    <property type="match status" value="1"/>
</dbReference>
<dbReference type="InterPro" id="IPR003593">
    <property type="entry name" value="AAA+_ATPase"/>
</dbReference>
<dbReference type="InterPro" id="IPR036640">
    <property type="entry name" value="ABC1_TM_sf"/>
</dbReference>
<dbReference type="GO" id="GO:0005524">
    <property type="term" value="F:ATP binding"/>
    <property type="evidence" value="ECO:0007669"/>
    <property type="project" value="UniProtKB-KW"/>
</dbReference>
<keyword evidence="5 7" id="KW-1133">Transmembrane helix</keyword>
<dbReference type="PANTHER" id="PTHR43394:SF1">
    <property type="entry name" value="ATP-BINDING CASSETTE SUB-FAMILY B MEMBER 10, MITOCHONDRIAL"/>
    <property type="match status" value="1"/>
</dbReference>
<dbReference type="InterPro" id="IPR011527">
    <property type="entry name" value="ABC1_TM_dom"/>
</dbReference>
<evidence type="ECO:0000256" key="5">
    <source>
        <dbReference type="ARBA" id="ARBA00022989"/>
    </source>
</evidence>
<accession>A0A2S6GFK3</accession>
<dbReference type="OrthoDB" id="9759820at2"/>
<evidence type="ECO:0000256" key="2">
    <source>
        <dbReference type="ARBA" id="ARBA00022692"/>
    </source>
</evidence>
<keyword evidence="11" id="KW-1185">Reference proteome</keyword>
<feature type="transmembrane region" description="Helical" evidence="7">
    <location>
        <begin position="155"/>
        <end position="176"/>
    </location>
</feature>
<evidence type="ECO:0000313" key="11">
    <source>
        <dbReference type="Proteomes" id="UP000238071"/>
    </source>
</evidence>
<dbReference type="PANTHER" id="PTHR43394">
    <property type="entry name" value="ATP-DEPENDENT PERMEASE MDL1, MITOCHONDRIAL"/>
    <property type="match status" value="1"/>
</dbReference>
<dbReference type="PROSITE" id="PS50929">
    <property type="entry name" value="ABC_TM1F"/>
    <property type="match status" value="1"/>
</dbReference>
<dbReference type="InterPro" id="IPR039421">
    <property type="entry name" value="Type_1_exporter"/>
</dbReference>
<comment type="caution">
    <text evidence="10">The sequence shown here is derived from an EMBL/GenBank/DDBJ whole genome shotgun (WGS) entry which is preliminary data.</text>
</comment>
<dbReference type="PROSITE" id="PS50893">
    <property type="entry name" value="ABC_TRANSPORTER_2"/>
    <property type="match status" value="1"/>
</dbReference>
<evidence type="ECO:0000256" key="3">
    <source>
        <dbReference type="ARBA" id="ARBA00022741"/>
    </source>
</evidence>
<keyword evidence="6 7" id="KW-0472">Membrane</keyword>
<feature type="domain" description="ABC transmembrane type-1" evidence="9">
    <location>
        <begin position="159"/>
        <end position="437"/>
    </location>
</feature>
<dbReference type="Pfam" id="PF00005">
    <property type="entry name" value="ABC_tran"/>
    <property type="match status" value="1"/>
</dbReference>
<dbReference type="GO" id="GO:0015421">
    <property type="term" value="F:ABC-type oligopeptide transporter activity"/>
    <property type="evidence" value="ECO:0007669"/>
    <property type="project" value="TreeGrafter"/>
</dbReference>
<dbReference type="InterPro" id="IPR027417">
    <property type="entry name" value="P-loop_NTPase"/>
</dbReference>
<sequence>MSDEVEAATNLLPCLARLAHLQHETVDRLALQEAAEAAVSSQTNKPQNRLKIVAEHLQVSAPRWLNAPDAAIVPTLIYIQNGEREGEWGVLRGNNAQSQWISEWWDAQTGRWYEQADDMLTGHIFASLKLSKPYSAGASPVYQLIRQEIFAHRRLIWEAIVGGVVINIVAMTTSFYSMQIYDRVVPTGASQTLLVLTLGVLAAILFELVAKRVRTNIYDRLIDMVDQRLARTIYMRFLSIRLDQLPQSVGGLAGQMRGYETVRGFFTSMTTNFLIDAPFALIFMLLIALIAGWLAMIPLIFFIFSCAIGGYYQKRVEAFADKAMAASNFKTGLLVETVEGAETIKSGQGGWRMLSRWMKTTNDAREQELQMRNISEHSQHLTAAFQQFSYILLVAFGALQVSKGDLSMGGLIACSILSGRVLAPVAMIPSQLMQWAHSKAALQGLDRLWALQDDHHGHEQPVVLENIRGHYRLESVIANYNGNMALTVPGLSIHPGEKVGVLGPVGAGKTTLLRLLSGMYKPQAGRILLDDVDLSHIAKPVLAEYLGYVQQDGRLFAGTLRDNLILGQLDPGDQVILEAARQTGLLQAVISQHPKGLEKEIFEGGSGLSGGQRQLVNLTRVFLRKPSIWLLDEPTASMDRSLELQVTQLFRQSLKPGDSLILVTHKAEMLELVDRLIVVANHQIVMDGPKAQILQQLQTPSPASALSQSA</sequence>
<evidence type="ECO:0000259" key="8">
    <source>
        <dbReference type="PROSITE" id="PS50893"/>
    </source>
</evidence>
<dbReference type="RefSeq" id="WP_104425452.1">
    <property type="nucleotide sequence ID" value="NZ_PTIY01000029.1"/>
</dbReference>
<dbReference type="SUPFAM" id="SSF90123">
    <property type="entry name" value="ABC transporter transmembrane region"/>
    <property type="match status" value="1"/>
</dbReference>
<dbReference type="SMART" id="SM00382">
    <property type="entry name" value="AAA"/>
    <property type="match status" value="1"/>
</dbReference>
<organism evidence="10 11">
    <name type="scientific">Methylobacter tundripaludum</name>
    <dbReference type="NCBI Taxonomy" id="173365"/>
    <lineage>
        <taxon>Bacteria</taxon>
        <taxon>Pseudomonadati</taxon>
        <taxon>Pseudomonadota</taxon>
        <taxon>Gammaproteobacteria</taxon>
        <taxon>Methylococcales</taxon>
        <taxon>Methylococcaceae</taxon>
        <taxon>Methylobacter</taxon>
    </lineage>
</organism>